<keyword evidence="2" id="KW-1185">Reference proteome</keyword>
<evidence type="ECO:0000313" key="2">
    <source>
        <dbReference type="Proteomes" id="UP000317209"/>
    </source>
</evidence>
<name>A0A543BQU3_9MICO</name>
<comment type="caution">
    <text evidence="1">The sequence shown here is derived from an EMBL/GenBank/DDBJ whole genome shotgun (WGS) entry which is preliminary data.</text>
</comment>
<sequence length="298" mass="32517">MNGGGEGQLSRDELRAGVSSLSRRLDKHLRTWDEGDGDAVFDVAAVTRTLLSNGRGDKALARLCSQERLAPPKIHVDYQIPREAEVRFSFGGFPADPDGIMTRTGWIGTIDPGFGVLRDGTADQMPQSWRGPGEIDVFRWLTTPFVSIKLPTQRHREVTWEKLVSSFGNAYGAHLGVGHPEELSQIRLLSGHGRSLAEHALWLSASVALNALAELLPQIGEQPPRRRKYEHPVASLRSVVMMSNESAAWQHFAVSLGSGLGKAELLRTPFADKMLIVNAERTVGIDGTVSDVVSGSYS</sequence>
<dbReference type="EMBL" id="VFOX01000001">
    <property type="protein sequence ID" value="TQL87191.1"/>
    <property type="molecule type" value="Genomic_DNA"/>
</dbReference>
<proteinExistence type="predicted"/>
<dbReference type="OrthoDB" id="4729308at2"/>
<dbReference type="RefSeq" id="WP_141872970.1">
    <property type="nucleotide sequence ID" value="NZ_VFOX01000001.1"/>
</dbReference>
<dbReference type="Proteomes" id="UP000317209">
    <property type="component" value="Unassembled WGS sequence"/>
</dbReference>
<dbReference type="AlphaFoldDB" id="A0A543BQU3"/>
<gene>
    <name evidence="1" type="ORF">FB560_2858</name>
</gene>
<accession>A0A543BQU3</accession>
<reference evidence="1 2" key="1">
    <citation type="submission" date="2019-06" db="EMBL/GenBank/DDBJ databases">
        <title>Sequencing the genomes of 1000 actinobacteria strains.</title>
        <authorList>
            <person name="Klenk H.-P."/>
        </authorList>
    </citation>
    <scope>NUCLEOTIDE SEQUENCE [LARGE SCALE GENOMIC DNA]</scope>
    <source>
        <strain evidence="1 2">DSM 20169</strain>
    </source>
</reference>
<organism evidence="1 2">
    <name type="scientific">Microbacterium saperdae</name>
    <dbReference type="NCBI Taxonomy" id="69368"/>
    <lineage>
        <taxon>Bacteria</taxon>
        <taxon>Bacillati</taxon>
        <taxon>Actinomycetota</taxon>
        <taxon>Actinomycetes</taxon>
        <taxon>Micrococcales</taxon>
        <taxon>Microbacteriaceae</taxon>
        <taxon>Microbacterium</taxon>
    </lineage>
</organism>
<protein>
    <submittedName>
        <fullName evidence="1">Uncharacterized protein</fullName>
    </submittedName>
</protein>
<evidence type="ECO:0000313" key="1">
    <source>
        <dbReference type="EMBL" id="TQL87191.1"/>
    </source>
</evidence>